<comment type="caution">
    <text evidence="1">The sequence shown here is derived from an EMBL/GenBank/DDBJ whole genome shotgun (WGS) entry which is preliminary data.</text>
</comment>
<keyword evidence="2" id="KW-1185">Reference proteome</keyword>
<dbReference type="Proteomes" id="UP000798488">
    <property type="component" value="Unassembled WGS sequence"/>
</dbReference>
<protein>
    <submittedName>
        <fullName evidence="1">Uncharacterized protein</fullName>
    </submittedName>
</protein>
<name>A0A9D2WME9_9FIRM</name>
<sequence length="95" mass="10922">MSNYINRGFIPCAQLKGLSKITFLDGTHVMVQGLDEILADIYEEGWQVNPETAEEIVIRLGKKNYIPSCAKLEYQKLLLQEYRQYVVGKKDDIPE</sequence>
<dbReference type="OrthoDB" id="1807980at2"/>
<dbReference type="EMBL" id="LSRS01000007">
    <property type="protein sequence ID" value="KAF1084090.1"/>
    <property type="molecule type" value="Genomic_DNA"/>
</dbReference>
<accession>A0A9D2WME9</accession>
<evidence type="ECO:0000313" key="1">
    <source>
        <dbReference type="EMBL" id="KAF1084090.1"/>
    </source>
</evidence>
<evidence type="ECO:0000313" key="2">
    <source>
        <dbReference type="Proteomes" id="UP000798488"/>
    </source>
</evidence>
<dbReference type="AlphaFoldDB" id="A0A9D2WME9"/>
<dbReference type="RefSeq" id="WP_161823024.1">
    <property type="nucleotide sequence ID" value="NZ_LSRS01000007.1"/>
</dbReference>
<reference evidence="1" key="1">
    <citation type="submission" date="2016-02" db="EMBL/GenBank/DDBJ databases">
        <title>Draft Genome Sequence of Sporotomaculum syntrophicum Strain FB, a Syntrophic Benzoate Degrader.</title>
        <authorList>
            <person name="Nobu M.K."/>
            <person name="Narihiro T."/>
            <person name="Qiu Y.-L."/>
            <person name="Ohashi A."/>
            <person name="Liu W.-T."/>
            <person name="Yuji S."/>
        </authorList>
    </citation>
    <scope>NUCLEOTIDE SEQUENCE</scope>
    <source>
        <strain evidence="1">FB</strain>
    </source>
</reference>
<proteinExistence type="predicted"/>
<gene>
    <name evidence="1" type="ORF">SPSYN_02742</name>
</gene>
<organism evidence="1 2">
    <name type="scientific">Sporotomaculum syntrophicum</name>
    <dbReference type="NCBI Taxonomy" id="182264"/>
    <lineage>
        <taxon>Bacteria</taxon>
        <taxon>Bacillati</taxon>
        <taxon>Bacillota</taxon>
        <taxon>Clostridia</taxon>
        <taxon>Eubacteriales</taxon>
        <taxon>Desulfallaceae</taxon>
        <taxon>Sporotomaculum</taxon>
    </lineage>
</organism>